<dbReference type="EMBL" id="UINC01007011">
    <property type="protein sequence ID" value="SVA30932.1"/>
    <property type="molecule type" value="Genomic_DNA"/>
</dbReference>
<dbReference type="Gene3D" id="6.10.250.690">
    <property type="match status" value="1"/>
</dbReference>
<dbReference type="PANTHER" id="PTHR48111:SF4">
    <property type="entry name" value="DNA-BINDING DUAL TRANSCRIPTIONAL REGULATOR OMPR"/>
    <property type="match status" value="1"/>
</dbReference>
<dbReference type="GO" id="GO:0000156">
    <property type="term" value="F:phosphorelay response regulator activity"/>
    <property type="evidence" value="ECO:0007669"/>
    <property type="project" value="TreeGrafter"/>
</dbReference>
<dbReference type="Gene3D" id="3.40.50.2300">
    <property type="match status" value="1"/>
</dbReference>
<dbReference type="InterPro" id="IPR016032">
    <property type="entry name" value="Sig_transdc_resp-reg_C-effctor"/>
</dbReference>
<evidence type="ECO:0000256" key="4">
    <source>
        <dbReference type="ARBA" id="ARBA00023163"/>
    </source>
</evidence>
<feature type="domain" description="OmpR/PhoB-type" evidence="6">
    <location>
        <begin position="106"/>
        <end position="205"/>
    </location>
</feature>
<dbReference type="GO" id="GO:0005829">
    <property type="term" value="C:cytosol"/>
    <property type="evidence" value="ECO:0007669"/>
    <property type="project" value="TreeGrafter"/>
</dbReference>
<dbReference type="Gene3D" id="1.10.10.10">
    <property type="entry name" value="Winged helix-like DNA-binding domain superfamily/Winged helix DNA-binding domain"/>
    <property type="match status" value="1"/>
</dbReference>
<feature type="domain" description="Response regulatory" evidence="5">
    <location>
        <begin position="1"/>
        <end position="96"/>
    </location>
</feature>
<evidence type="ECO:0000259" key="6">
    <source>
        <dbReference type="PROSITE" id="PS51755"/>
    </source>
</evidence>
<dbReference type="GO" id="GO:0032993">
    <property type="term" value="C:protein-DNA complex"/>
    <property type="evidence" value="ECO:0007669"/>
    <property type="project" value="TreeGrafter"/>
</dbReference>
<dbReference type="Pfam" id="PF00072">
    <property type="entry name" value="Response_reg"/>
    <property type="match status" value="1"/>
</dbReference>
<dbReference type="SMART" id="SM00448">
    <property type="entry name" value="REC"/>
    <property type="match status" value="1"/>
</dbReference>
<dbReference type="InterPro" id="IPR039420">
    <property type="entry name" value="WalR-like"/>
</dbReference>
<evidence type="ECO:0000259" key="5">
    <source>
        <dbReference type="PROSITE" id="PS50110"/>
    </source>
</evidence>
<dbReference type="SUPFAM" id="SSF52172">
    <property type="entry name" value="CheY-like"/>
    <property type="match status" value="1"/>
</dbReference>
<gene>
    <name evidence="7" type="ORF">METZ01_LOCUS83786</name>
</gene>
<evidence type="ECO:0000313" key="7">
    <source>
        <dbReference type="EMBL" id="SVA30932.1"/>
    </source>
</evidence>
<reference evidence="7" key="1">
    <citation type="submission" date="2018-05" db="EMBL/GenBank/DDBJ databases">
        <authorList>
            <person name="Lanie J.A."/>
            <person name="Ng W.-L."/>
            <person name="Kazmierczak K.M."/>
            <person name="Andrzejewski T.M."/>
            <person name="Davidsen T.M."/>
            <person name="Wayne K.J."/>
            <person name="Tettelin H."/>
            <person name="Glass J.I."/>
            <person name="Rusch D."/>
            <person name="Podicherti R."/>
            <person name="Tsui H.-C.T."/>
            <person name="Winkler M.E."/>
        </authorList>
    </citation>
    <scope>NUCLEOTIDE SEQUENCE</scope>
</reference>
<evidence type="ECO:0000256" key="1">
    <source>
        <dbReference type="ARBA" id="ARBA00022553"/>
    </source>
</evidence>
<dbReference type="PROSITE" id="PS50110">
    <property type="entry name" value="RESPONSE_REGULATORY"/>
    <property type="match status" value="1"/>
</dbReference>
<dbReference type="GO" id="GO:0006355">
    <property type="term" value="P:regulation of DNA-templated transcription"/>
    <property type="evidence" value="ECO:0007669"/>
    <property type="project" value="InterPro"/>
</dbReference>
<dbReference type="InterPro" id="IPR011006">
    <property type="entry name" value="CheY-like_superfamily"/>
</dbReference>
<dbReference type="InterPro" id="IPR001789">
    <property type="entry name" value="Sig_transdc_resp-reg_receiver"/>
</dbReference>
<keyword evidence="2" id="KW-0805">Transcription regulation</keyword>
<proteinExistence type="predicted"/>
<sequence length="209" mass="23815">MASYKYKIVAKHTPEEGLEYLEKKEANVIILDIMLPGMDGFQVLRKIRENLSTPVIMLTARGEVTDRIVGLELGADDYLPKPFEPRELLARIQSILRRTHSSAAIIENVHFKGLSIDKNKQEVLLDKKPISLSTTEYEALILFIENSSETLDREFLVENLRGISWQSYDRSVDVLVSRLRGKLGETPNNTRFIKTIHGVGYKFIGEPKN</sequence>
<keyword evidence="1" id="KW-0597">Phosphoprotein</keyword>
<keyword evidence="4" id="KW-0804">Transcription</keyword>
<dbReference type="SUPFAM" id="SSF46894">
    <property type="entry name" value="C-terminal effector domain of the bipartite response regulators"/>
    <property type="match status" value="1"/>
</dbReference>
<evidence type="ECO:0000256" key="3">
    <source>
        <dbReference type="ARBA" id="ARBA00023125"/>
    </source>
</evidence>
<evidence type="ECO:0008006" key="8">
    <source>
        <dbReference type="Google" id="ProtNLM"/>
    </source>
</evidence>
<dbReference type="GO" id="GO:0000976">
    <property type="term" value="F:transcription cis-regulatory region binding"/>
    <property type="evidence" value="ECO:0007669"/>
    <property type="project" value="TreeGrafter"/>
</dbReference>
<dbReference type="CDD" id="cd00383">
    <property type="entry name" value="trans_reg_C"/>
    <property type="match status" value="1"/>
</dbReference>
<evidence type="ECO:0000256" key="2">
    <source>
        <dbReference type="ARBA" id="ARBA00023015"/>
    </source>
</evidence>
<dbReference type="PROSITE" id="PS51755">
    <property type="entry name" value="OMPR_PHOB"/>
    <property type="match status" value="1"/>
</dbReference>
<dbReference type="InterPro" id="IPR001867">
    <property type="entry name" value="OmpR/PhoB-type_DNA-bd"/>
</dbReference>
<keyword evidence="3" id="KW-0238">DNA-binding</keyword>
<organism evidence="7">
    <name type="scientific">marine metagenome</name>
    <dbReference type="NCBI Taxonomy" id="408172"/>
    <lineage>
        <taxon>unclassified sequences</taxon>
        <taxon>metagenomes</taxon>
        <taxon>ecological metagenomes</taxon>
    </lineage>
</organism>
<name>A0A381URX4_9ZZZZ</name>
<dbReference type="SMART" id="SM00862">
    <property type="entry name" value="Trans_reg_C"/>
    <property type="match status" value="1"/>
</dbReference>
<dbReference type="AlphaFoldDB" id="A0A381URX4"/>
<dbReference type="InterPro" id="IPR036388">
    <property type="entry name" value="WH-like_DNA-bd_sf"/>
</dbReference>
<dbReference type="Pfam" id="PF00486">
    <property type="entry name" value="Trans_reg_C"/>
    <property type="match status" value="1"/>
</dbReference>
<protein>
    <recommendedName>
        <fullName evidence="8">DNA-binding response regulator</fullName>
    </recommendedName>
</protein>
<dbReference type="PANTHER" id="PTHR48111">
    <property type="entry name" value="REGULATOR OF RPOS"/>
    <property type="match status" value="1"/>
</dbReference>
<accession>A0A381URX4</accession>